<gene>
    <name evidence="3" type="ORF">B0T14DRAFT_531437</name>
</gene>
<accession>A0AA39TYQ4</accession>
<keyword evidence="4" id="KW-1185">Reference proteome</keyword>
<protein>
    <submittedName>
        <fullName evidence="3">Uncharacterized protein</fullName>
    </submittedName>
</protein>
<proteinExistence type="predicted"/>
<keyword evidence="1" id="KW-0175">Coiled coil</keyword>
<feature type="region of interest" description="Disordered" evidence="2">
    <location>
        <begin position="43"/>
        <end position="72"/>
    </location>
</feature>
<name>A0AA39TYQ4_9PEZI</name>
<organism evidence="3 4">
    <name type="scientific">Immersiella caudata</name>
    <dbReference type="NCBI Taxonomy" id="314043"/>
    <lineage>
        <taxon>Eukaryota</taxon>
        <taxon>Fungi</taxon>
        <taxon>Dikarya</taxon>
        <taxon>Ascomycota</taxon>
        <taxon>Pezizomycotina</taxon>
        <taxon>Sordariomycetes</taxon>
        <taxon>Sordariomycetidae</taxon>
        <taxon>Sordariales</taxon>
        <taxon>Lasiosphaeriaceae</taxon>
        <taxon>Immersiella</taxon>
    </lineage>
</organism>
<evidence type="ECO:0000313" key="4">
    <source>
        <dbReference type="Proteomes" id="UP001175000"/>
    </source>
</evidence>
<feature type="coiled-coil region" evidence="1">
    <location>
        <begin position="1"/>
        <end position="42"/>
    </location>
</feature>
<reference evidence="3" key="1">
    <citation type="submission" date="2023-06" db="EMBL/GenBank/DDBJ databases">
        <title>Genome-scale phylogeny and comparative genomics of the fungal order Sordariales.</title>
        <authorList>
            <consortium name="Lawrence Berkeley National Laboratory"/>
            <person name="Hensen N."/>
            <person name="Bonometti L."/>
            <person name="Westerberg I."/>
            <person name="Brannstrom I.O."/>
            <person name="Guillou S."/>
            <person name="Cros-Aarteil S."/>
            <person name="Calhoun S."/>
            <person name="Haridas S."/>
            <person name="Kuo A."/>
            <person name="Mondo S."/>
            <person name="Pangilinan J."/>
            <person name="Riley R."/>
            <person name="Labutti K."/>
            <person name="Andreopoulos B."/>
            <person name="Lipzen A."/>
            <person name="Chen C."/>
            <person name="Yanf M."/>
            <person name="Daum C."/>
            <person name="Ng V."/>
            <person name="Clum A."/>
            <person name="Steindorff A."/>
            <person name="Ohm R."/>
            <person name="Martin F."/>
            <person name="Silar P."/>
            <person name="Natvig D."/>
            <person name="Lalanne C."/>
            <person name="Gautier V."/>
            <person name="Ament-Velasquez S.L."/>
            <person name="Kruys A."/>
            <person name="Hutchinson M.I."/>
            <person name="Powell A.J."/>
            <person name="Barry K."/>
            <person name="Miller A.N."/>
            <person name="Grigoriev I.V."/>
            <person name="Debuchy R."/>
            <person name="Gladieux P."/>
            <person name="Thoren M.H."/>
            <person name="Johannesson H."/>
        </authorList>
    </citation>
    <scope>NUCLEOTIDE SEQUENCE</scope>
    <source>
        <strain evidence="3">CBS 606.72</strain>
    </source>
</reference>
<comment type="caution">
    <text evidence="3">The sequence shown here is derived from an EMBL/GenBank/DDBJ whole genome shotgun (WGS) entry which is preliminary data.</text>
</comment>
<evidence type="ECO:0000313" key="3">
    <source>
        <dbReference type="EMBL" id="KAK0612008.1"/>
    </source>
</evidence>
<dbReference type="AlphaFoldDB" id="A0AA39TYQ4"/>
<sequence length="85" mass="9786">MKMTDKNIEKQRMEMERLQLEVEIMRREIETLKSEAKVAAKENKGWRRLRAESEKGFSSPPGTSHSTARPGIRVIWAGKSKMAGR</sequence>
<evidence type="ECO:0000256" key="2">
    <source>
        <dbReference type="SAM" id="MobiDB-lite"/>
    </source>
</evidence>
<evidence type="ECO:0000256" key="1">
    <source>
        <dbReference type="SAM" id="Coils"/>
    </source>
</evidence>
<dbReference type="EMBL" id="JAULSU010000007">
    <property type="protein sequence ID" value="KAK0612008.1"/>
    <property type="molecule type" value="Genomic_DNA"/>
</dbReference>
<feature type="compositionally biased region" description="Basic and acidic residues" evidence="2">
    <location>
        <begin position="43"/>
        <end position="55"/>
    </location>
</feature>
<dbReference type="Proteomes" id="UP001175000">
    <property type="component" value="Unassembled WGS sequence"/>
</dbReference>